<evidence type="ECO:0000259" key="1">
    <source>
        <dbReference type="Pfam" id="PF11799"/>
    </source>
</evidence>
<dbReference type="SUPFAM" id="SSF100879">
    <property type="entry name" value="Lesion bypass DNA polymerase (Y-family), little finger domain"/>
    <property type="match status" value="1"/>
</dbReference>
<sequence>MSKDRAILHSDLNIDYQLRVHDMKANGVQITVKDNTLSYRQYQMQLPMATQSPMEIASAARHLFENNYDWHTFVRAVQEGYPMRTVQIKCNRERRLFDTIEGSKLKILIKCSNTKVCPYKSDCLRTTEIVLGAEKEAFDEFYKAINCPHCGKRLFDVTTDSVGIVTIKCEMCGKVATIPVIADQG</sequence>
<dbReference type="RefSeq" id="WP_227018241.1">
    <property type="nucleotide sequence ID" value="NZ_JAGSND010000005.1"/>
</dbReference>
<keyword evidence="3" id="KW-1185">Reference proteome</keyword>
<dbReference type="EMBL" id="JAGSND010000005">
    <property type="protein sequence ID" value="MBR0598111.1"/>
    <property type="molecule type" value="Genomic_DNA"/>
</dbReference>
<dbReference type="Gene3D" id="3.30.1490.100">
    <property type="entry name" value="DNA polymerase, Y-family, little finger domain"/>
    <property type="match status" value="1"/>
</dbReference>
<protein>
    <recommendedName>
        <fullName evidence="1">DNA polymerase Y-family little finger domain-containing protein</fullName>
    </recommendedName>
</protein>
<dbReference type="Pfam" id="PF11799">
    <property type="entry name" value="IMS_C"/>
    <property type="match status" value="1"/>
</dbReference>
<proteinExistence type="predicted"/>
<evidence type="ECO:0000313" key="3">
    <source>
        <dbReference type="Proteomes" id="UP000675664"/>
    </source>
</evidence>
<feature type="domain" description="DNA polymerase Y-family little finger" evidence="1">
    <location>
        <begin position="17"/>
        <end position="75"/>
    </location>
</feature>
<organism evidence="2 3">
    <name type="scientific">Sinanaerobacter chloroacetimidivorans</name>
    <dbReference type="NCBI Taxonomy" id="2818044"/>
    <lineage>
        <taxon>Bacteria</taxon>
        <taxon>Bacillati</taxon>
        <taxon>Bacillota</taxon>
        <taxon>Clostridia</taxon>
        <taxon>Peptostreptococcales</taxon>
        <taxon>Anaerovoracaceae</taxon>
        <taxon>Sinanaerobacter</taxon>
    </lineage>
</organism>
<dbReference type="InterPro" id="IPR017961">
    <property type="entry name" value="DNA_pol_Y-fam_little_finger"/>
</dbReference>
<dbReference type="AlphaFoldDB" id="A0A8J7W2W5"/>
<reference evidence="2" key="2">
    <citation type="submission" date="2021-04" db="EMBL/GenBank/DDBJ databases">
        <authorList>
            <person name="Liu J."/>
        </authorList>
    </citation>
    <scope>NUCLEOTIDE SEQUENCE</scope>
    <source>
        <strain evidence="2">BAD-6</strain>
    </source>
</reference>
<name>A0A8J7W2W5_9FIRM</name>
<gene>
    <name evidence="2" type="ORF">KCX82_09525</name>
</gene>
<reference evidence="2" key="1">
    <citation type="submission" date="2021-04" db="EMBL/GenBank/DDBJ databases">
        <title>Sinoanaerobacter chloroacetimidivorans sp. nov., an obligate anaerobic bacterium isolated from anaerobic sludge.</title>
        <authorList>
            <person name="Bao Y."/>
        </authorList>
    </citation>
    <scope>NUCLEOTIDE SEQUENCE</scope>
    <source>
        <strain evidence="2">BAD-6</strain>
    </source>
</reference>
<dbReference type="GO" id="GO:0006281">
    <property type="term" value="P:DNA repair"/>
    <property type="evidence" value="ECO:0007669"/>
    <property type="project" value="InterPro"/>
</dbReference>
<dbReference type="Proteomes" id="UP000675664">
    <property type="component" value="Unassembled WGS sequence"/>
</dbReference>
<dbReference type="InterPro" id="IPR036775">
    <property type="entry name" value="DNA_pol_Y-fam_lit_finger_sf"/>
</dbReference>
<evidence type="ECO:0000313" key="2">
    <source>
        <dbReference type="EMBL" id="MBR0598111.1"/>
    </source>
</evidence>
<comment type="caution">
    <text evidence="2">The sequence shown here is derived from an EMBL/GenBank/DDBJ whole genome shotgun (WGS) entry which is preliminary data.</text>
</comment>
<accession>A0A8J7W2W5</accession>
<dbReference type="GO" id="GO:0003684">
    <property type="term" value="F:damaged DNA binding"/>
    <property type="evidence" value="ECO:0007669"/>
    <property type="project" value="InterPro"/>
</dbReference>